<evidence type="ECO:0000256" key="6">
    <source>
        <dbReference type="ARBA" id="ARBA00023136"/>
    </source>
</evidence>
<feature type="transmembrane region" description="Helical" evidence="7">
    <location>
        <begin position="97"/>
        <end position="125"/>
    </location>
</feature>
<evidence type="ECO:0000256" key="7">
    <source>
        <dbReference type="SAM" id="Phobius"/>
    </source>
</evidence>
<comment type="caution">
    <text evidence="9">The sequence shown here is derived from an EMBL/GenBank/DDBJ whole genome shotgun (WGS) entry which is preliminary data.</text>
</comment>
<feature type="transmembrane region" description="Helical" evidence="7">
    <location>
        <begin position="58"/>
        <end position="77"/>
    </location>
</feature>
<dbReference type="AlphaFoldDB" id="A0A922SJY3"/>
<dbReference type="InterPro" id="IPR006634">
    <property type="entry name" value="TLC-dom"/>
</dbReference>
<sequence>METLKWLSELFWDERWWLPRGVKWADVTNGPDKTVLYPDISDFYYFVKALRRANFEKLATALFVGFVPLWFYTRLYLFPQYLYSTSIRSMVFWGPFIAAYVVNSLLFVLFILCVYWTILIVKVVFNTMSSGVPRDVRSSSSEVTDVDDVDKLLLSNSR</sequence>
<evidence type="ECO:0000313" key="9">
    <source>
        <dbReference type="EMBL" id="KAH9640535.1"/>
    </source>
</evidence>
<dbReference type="InterPro" id="IPR016439">
    <property type="entry name" value="Lag1/Lac1-like"/>
</dbReference>
<evidence type="ECO:0000259" key="8">
    <source>
        <dbReference type="Pfam" id="PF03798"/>
    </source>
</evidence>
<organism evidence="9 10">
    <name type="scientific">Spodoptera exigua</name>
    <name type="common">Beet armyworm</name>
    <name type="synonym">Noctua fulgens</name>
    <dbReference type="NCBI Taxonomy" id="7107"/>
    <lineage>
        <taxon>Eukaryota</taxon>
        <taxon>Metazoa</taxon>
        <taxon>Ecdysozoa</taxon>
        <taxon>Arthropoda</taxon>
        <taxon>Hexapoda</taxon>
        <taxon>Insecta</taxon>
        <taxon>Pterygota</taxon>
        <taxon>Neoptera</taxon>
        <taxon>Endopterygota</taxon>
        <taxon>Lepidoptera</taxon>
        <taxon>Glossata</taxon>
        <taxon>Ditrysia</taxon>
        <taxon>Noctuoidea</taxon>
        <taxon>Noctuidae</taxon>
        <taxon>Amphipyrinae</taxon>
        <taxon>Spodoptera</taxon>
    </lineage>
</organism>
<accession>A0A922SJY3</accession>
<keyword evidence="4 7" id="KW-0812">Transmembrane</keyword>
<keyword evidence="6 7" id="KW-0472">Membrane</keyword>
<evidence type="ECO:0000256" key="3">
    <source>
        <dbReference type="ARBA" id="ARBA00004991"/>
    </source>
</evidence>
<evidence type="ECO:0000256" key="4">
    <source>
        <dbReference type="ARBA" id="ARBA00022692"/>
    </source>
</evidence>
<dbReference type="GO" id="GO:0046513">
    <property type="term" value="P:ceramide biosynthetic process"/>
    <property type="evidence" value="ECO:0007669"/>
    <property type="project" value="InterPro"/>
</dbReference>
<dbReference type="Proteomes" id="UP000814243">
    <property type="component" value="Unassembled WGS sequence"/>
</dbReference>
<dbReference type="GO" id="GO:0016020">
    <property type="term" value="C:membrane"/>
    <property type="evidence" value="ECO:0007669"/>
    <property type="project" value="UniProtKB-SubCell"/>
</dbReference>
<evidence type="ECO:0000256" key="1">
    <source>
        <dbReference type="ARBA" id="ARBA00004141"/>
    </source>
</evidence>
<dbReference type="PANTHER" id="PTHR12560:SF0">
    <property type="entry name" value="LD18904P"/>
    <property type="match status" value="1"/>
</dbReference>
<comment type="pathway">
    <text evidence="2">Lipid metabolism; sphingolipid metabolism.</text>
</comment>
<evidence type="ECO:0000256" key="2">
    <source>
        <dbReference type="ARBA" id="ARBA00004760"/>
    </source>
</evidence>
<reference evidence="9" key="1">
    <citation type="journal article" date="2021" name="G3 (Bethesda)">
        <title>Genome and transcriptome analysis of the beet armyworm Spodoptera exigua reveals targets for pest control. .</title>
        <authorList>
            <person name="Simon S."/>
            <person name="Breeschoten T."/>
            <person name="Jansen H.J."/>
            <person name="Dirks R.P."/>
            <person name="Schranz M.E."/>
            <person name="Ros V.I.D."/>
        </authorList>
    </citation>
    <scope>NUCLEOTIDE SEQUENCE</scope>
    <source>
        <strain evidence="9">TB_SE_WUR_2020</strain>
    </source>
</reference>
<comment type="subcellular location">
    <subcellularLocation>
        <location evidence="1">Membrane</location>
        <topology evidence="1">Multi-pass membrane protein</topology>
    </subcellularLocation>
</comment>
<comment type="pathway">
    <text evidence="3">Sphingolipid metabolism.</text>
</comment>
<name>A0A922SJY3_SPOEX</name>
<feature type="domain" description="TLC" evidence="8">
    <location>
        <begin position="44"/>
        <end position="122"/>
    </location>
</feature>
<proteinExistence type="predicted"/>
<gene>
    <name evidence="9" type="ORF">HF086_001584</name>
</gene>
<protein>
    <recommendedName>
        <fullName evidence="8">TLC domain-containing protein</fullName>
    </recommendedName>
</protein>
<evidence type="ECO:0000256" key="5">
    <source>
        <dbReference type="ARBA" id="ARBA00022989"/>
    </source>
</evidence>
<dbReference type="GO" id="GO:0050291">
    <property type="term" value="F:sphingosine N-acyltransferase activity"/>
    <property type="evidence" value="ECO:0007669"/>
    <property type="project" value="InterPro"/>
</dbReference>
<evidence type="ECO:0000313" key="10">
    <source>
        <dbReference type="Proteomes" id="UP000814243"/>
    </source>
</evidence>
<dbReference type="PANTHER" id="PTHR12560">
    <property type="entry name" value="LONGEVITY ASSURANCE FACTOR 1 LAG1"/>
    <property type="match status" value="1"/>
</dbReference>
<dbReference type="Pfam" id="PF03798">
    <property type="entry name" value="TRAM_LAG1_CLN8"/>
    <property type="match status" value="1"/>
</dbReference>
<keyword evidence="5 7" id="KW-1133">Transmembrane helix</keyword>
<dbReference type="EMBL" id="JACEFF010000280">
    <property type="protein sequence ID" value="KAH9640535.1"/>
    <property type="molecule type" value="Genomic_DNA"/>
</dbReference>